<dbReference type="OrthoDB" id="9791723at2"/>
<sequence length="222" mass="22815">MVILSNARVLIINPNSNAAVTGAMAKAVAGLSGSTGVDFDTRSLDGAPLGIESDLDAAVVAPLLAQMVRDEDDRYDAFIIGCFLDPGLQACRTVTDKPVFGIGECGVFAALTHADQFGVLALSEASVGRHKPIFRRLGVADRLAGELPLSISVADAVGNEAVYPKLGEAARTLRDTHGAGAVVLGCAGMAGHRSRLQRDTGMVVIDPVQAAAARALGALLPT</sequence>
<keyword evidence="3" id="KW-1185">Reference proteome</keyword>
<evidence type="ECO:0000256" key="1">
    <source>
        <dbReference type="ARBA" id="ARBA00038414"/>
    </source>
</evidence>
<dbReference type="PANTHER" id="PTHR28047">
    <property type="entry name" value="PROTEIN DCG1"/>
    <property type="match status" value="1"/>
</dbReference>
<evidence type="ECO:0008006" key="4">
    <source>
        <dbReference type="Google" id="ProtNLM"/>
    </source>
</evidence>
<dbReference type="InterPro" id="IPR053714">
    <property type="entry name" value="Iso_Racemase_Enz_sf"/>
</dbReference>
<name>A0A4P6UZJ4_9HYPH</name>
<dbReference type="AlphaFoldDB" id="A0A4P6UZJ4"/>
<accession>A0A4P6UZJ4</accession>
<evidence type="ECO:0000313" key="3">
    <source>
        <dbReference type="Proteomes" id="UP000293719"/>
    </source>
</evidence>
<dbReference type="InterPro" id="IPR052186">
    <property type="entry name" value="Hydantoin_racemase-like"/>
</dbReference>
<dbReference type="Gene3D" id="3.40.50.12500">
    <property type="match status" value="1"/>
</dbReference>
<dbReference type="GO" id="GO:0047661">
    <property type="term" value="F:amino-acid racemase activity"/>
    <property type="evidence" value="ECO:0007669"/>
    <property type="project" value="InterPro"/>
</dbReference>
<evidence type="ECO:0000313" key="2">
    <source>
        <dbReference type="EMBL" id="QBK29754.1"/>
    </source>
</evidence>
<dbReference type="KEGG" id="rpod:E0E05_03545"/>
<dbReference type="InterPro" id="IPR015942">
    <property type="entry name" value="Asp/Glu/hydantoin_racemase"/>
</dbReference>
<dbReference type="Pfam" id="PF01177">
    <property type="entry name" value="Asp_Glu_race"/>
    <property type="match status" value="1"/>
</dbReference>
<comment type="similarity">
    <text evidence="1">Belongs to the HyuE racemase family.</text>
</comment>
<dbReference type="Proteomes" id="UP000293719">
    <property type="component" value="Chromosome"/>
</dbReference>
<gene>
    <name evidence="2" type="ORF">E0E05_03545</name>
</gene>
<reference evidence="2 3" key="1">
    <citation type="journal article" date="2017" name="Int. J. Syst. Evol. Microbiol.">
        <title>Roseitalea porphyridii gen. nov., sp. nov., isolated from a red alga, and reclassification of Hoeflea suaedae Chung et al. 2013 as Pseudohoeflea suaedae gen. nov., comb. nov.</title>
        <authorList>
            <person name="Hyeon J.W."/>
            <person name="Jeong S.E."/>
            <person name="Baek K."/>
            <person name="Jeon C.O."/>
        </authorList>
    </citation>
    <scope>NUCLEOTIDE SEQUENCE [LARGE SCALE GENOMIC DNA]</scope>
    <source>
        <strain evidence="2 3">MA7-20</strain>
    </source>
</reference>
<organism evidence="2 3">
    <name type="scientific">Roseitalea porphyridii</name>
    <dbReference type="NCBI Taxonomy" id="1852022"/>
    <lineage>
        <taxon>Bacteria</taxon>
        <taxon>Pseudomonadati</taxon>
        <taxon>Pseudomonadota</taxon>
        <taxon>Alphaproteobacteria</taxon>
        <taxon>Hyphomicrobiales</taxon>
        <taxon>Ahrensiaceae</taxon>
        <taxon>Roseitalea</taxon>
    </lineage>
</organism>
<dbReference type="RefSeq" id="WP_131615469.1">
    <property type="nucleotide sequence ID" value="NZ_CP036532.1"/>
</dbReference>
<dbReference type="GeneID" id="90766360"/>
<proteinExistence type="inferred from homology"/>
<protein>
    <recommendedName>
        <fullName evidence="4">Asp/Glu racemase</fullName>
    </recommendedName>
</protein>
<dbReference type="EMBL" id="CP036532">
    <property type="protein sequence ID" value="QBK29754.1"/>
    <property type="molecule type" value="Genomic_DNA"/>
</dbReference>
<dbReference type="PANTHER" id="PTHR28047:SF5">
    <property type="entry name" value="PROTEIN DCG1"/>
    <property type="match status" value="1"/>
</dbReference>